<dbReference type="Proteomes" id="UP001159428">
    <property type="component" value="Unassembled WGS sequence"/>
</dbReference>
<protein>
    <submittedName>
        <fullName evidence="1">Uncharacterized protein</fullName>
    </submittedName>
</protein>
<keyword evidence="2" id="KW-1185">Reference proteome</keyword>
<gene>
    <name evidence="1" type="ORF">PMEA_00024172</name>
</gene>
<organism evidence="1 2">
    <name type="scientific">Pocillopora meandrina</name>
    <dbReference type="NCBI Taxonomy" id="46732"/>
    <lineage>
        <taxon>Eukaryota</taxon>
        <taxon>Metazoa</taxon>
        <taxon>Cnidaria</taxon>
        <taxon>Anthozoa</taxon>
        <taxon>Hexacorallia</taxon>
        <taxon>Scleractinia</taxon>
        <taxon>Astrocoeniina</taxon>
        <taxon>Pocilloporidae</taxon>
        <taxon>Pocillopora</taxon>
    </lineage>
</organism>
<evidence type="ECO:0000313" key="2">
    <source>
        <dbReference type="Proteomes" id="UP001159428"/>
    </source>
</evidence>
<name>A0AAU9XHU2_9CNID</name>
<evidence type="ECO:0000313" key="1">
    <source>
        <dbReference type="EMBL" id="CAH3148883.1"/>
    </source>
</evidence>
<dbReference type="AlphaFoldDB" id="A0AAU9XHU2"/>
<dbReference type="PANTHER" id="PTHR46579:SF1">
    <property type="entry name" value="F5_8 TYPE C DOMAIN-CONTAINING PROTEIN"/>
    <property type="match status" value="1"/>
</dbReference>
<accession>A0AAU9XHU2</accession>
<sequence length="131" mass="15257">MTVYTTKQGKGHVQCYPFQDPPVTLRTSDSILENVLSAVKNNTRVKGFYDVTPLVKFLWFDLVLGIVLDYMHGVLLRVTKQFLNLWLPPSRYKKPWFIGNKTKAIDKRLKYMEPPNFIQTSKRTGDKLCLF</sequence>
<dbReference type="PANTHER" id="PTHR46579">
    <property type="entry name" value="F5/8 TYPE C DOMAIN-CONTAINING PROTEIN-RELATED"/>
    <property type="match status" value="1"/>
</dbReference>
<proteinExistence type="predicted"/>
<comment type="caution">
    <text evidence="1">The sequence shown here is derived from an EMBL/GenBank/DDBJ whole genome shotgun (WGS) entry which is preliminary data.</text>
</comment>
<dbReference type="EMBL" id="CALNXJ010000045">
    <property type="protein sequence ID" value="CAH3148883.1"/>
    <property type="molecule type" value="Genomic_DNA"/>
</dbReference>
<reference evidence="1 2" key="1">
    <citation type="submission" date="2022-05" db="EMBL/GenBank/DDBJ databases">
        <authorList>
            <consortium name="Genoscope - CEA"/>
            <person name="William W."/>
        </authorList>
    </citation>
    <scope>NUCLEOTIDE SEQUENCE [LARGE SCALE GENOMIC DNA]</scope>
</reference>